<dbReference type="Pfam" id="PF13505">
    <property type="entry name" value="OMP_b-brl"/>
    <property type="match status" value="1"/>
</dbReference>
<feature type="domain" description="Outer membrane protein beta-barrel" evidence="4">
    <location>
        <begin position="6"/>
        <end position="175"/>
    </location>
</feature>
<organism evidence="5 6">
    <name type="scientific">Duganella guangzhouensis</name>
    <dbReference type="NCBI Taxonomy" id="2666084"/>
    <lineage>
        <taxon>Bacteria</taxon>
        <taxon>Pseudomonadati</taxon>
        <taxon>Pseudomonadota</taxon>
        <taxon>Betaproteobacteria</taxon>
        <taxon>Burkholderiales</taxon>
        <taxon>Oxalobacteraceae</taxon>
        <taxon>Telluria group</taxon>
        <taxon>Duganella</taxon>
    </lineage>
</organism>
<feature type="signal peptide" evidence="3">
    <location>
        <begin position="1"/>
        <end position="17"/>
    </location>
</feature>
<proteinExistence type="predicted"/>
<dbReference type="Proteomes" id="UP000433309">
    <property type="component" value="Unassembled WGS sequence"/>
</dbReference>
<dbReference type="SUPFAM" id="SSF56925">
    <property type="entry name" value="OMPA-like"/>
    <property type="match status" value="1"/>
</dbReference>
<protein>
    <submittedName>
        <fullName evidence="5">Outer membrane beta-barrel protein</fullName>
    </submittedName>
</protein>
<keyword evidence="6" id="KW-1185">Reference proteome</keyword>
<accession>A0A6I2L420</accession>
<feature type="chain" id="PRO_5026245618" evidence="3">
    <location>
        <begin position="18"/>
        <end position="175"/>
    </location>
</feature>
<dbReference type="RefSeq" id="WP_154376954.1">
    <property type="nucleotide sequence ID" value="NZ_WKJK01000006.1"/>
</dbReference>
<evidence type="ECO:0000313" key="6">
    <source>
        <dbReference type="Proteomes" id="UP000433309"/>
    </source>
</evidence>
<gene>
    <name evidence="5" type="ORF">GJ699_13415</name>
</gene>
<evidence type="ECO:0000256" key="3">
    <source>
        <dbReference type="SAM" id="SignalP"/>
    </source>
</evidence>
<sequence>MKLLGLGLLAVCLSAGASEPWYVGADVGIAGNYTQQGGNNGRIYMGYEVVPGQAVEVQLYQFNLRRIENIYGYTYQDTIRAKGGAVAWASAWPLTDKIDLNSRLGVSYTETRVRPQGNGVDQFYTRVGPLASVGASYALTENIKLRSDVSYTQLQTGYHDNLDHTVLSAGLAYKF</sequence>
<dbReference type="Gene3D" id="2.40.160.20">
    <property type="match status" value="1"/>
</dbReference>
<dbReference type="GO" id="GO:0009279">
    <property type="term" value="C:cell outer membrane"/>
    <property type="evidence" value="ECO:0007669"/>
    <property type="project" value="UniProtKB-SubCell"/>
</dbReference>
<dbReference type="InterPro" id="IPR027385">
    <property type="entry name" value="Beta-barrel_OMP"/>
</dbReference>
<dbReference type="InterPro" id="IPR011250">
    <property type="entry name" value="OMP/PagP_B-barrel"/>
</dbReference>
<evidence type="ECO:0000259" key="4">
    <source>
        <dbReference type="Pfam" id="PF13505"/>
    </source>
</evidence>
<name>A0A6I2L420_9BURK</name>
<reference evidence="5 6" key="1">
    <citation type="submission" date="2019-11" db="EMBL/GenBank/DDBJ databases">
        <title>Novel species isolated from a subtropical stream in China.</title>
        <authorList>
            <person name="Lu H."/>
        </authorList>
    </citation>
    <scope>NUCLEOTIDE SEQUENCE [LARGE SCALE GENOMIC DNA]</scope>
    <source>
        <strain evidence="5 6">FT80W</strain>
    </source>
</reference>
<evidence type="ECO:0000313" key="5">
    <source>
        <dbReference type="EMBL" id="MRW90989.1"/>
    </source>
</evidence>
<keyword evidence="2 3" id="KW-0732">Signal</keyword>
<evidence type="ECO:0000256" key="1">
    <source>
        <dbReference type="ARBA" id="ARBA00004442"/>
    </source>
</evidence>
<evidence type="ECO:0000256" key="2">
    <source>
        <dbReference type="ARBA" id="ARBA00022729"/>
    </source>
</evidence>
<dbReference type="EMBL" id="WKJK01000006">
    <property type="protein sequence ID" value="MRW90989.1"/>
    <property type="molecule type" value="Genomic_DNA"/>
</dbReference>
<dbReference type="AlphaFoldDB" id="A0A6I2L420"/>
<comment type="caution">
    <text evidence="5">The sequence shown here is derived from an EMBL/GenBank/DDBJ whole genome shotgun (WGS) entry which is preliminary data.</text>
</comment>
<comment type="subcellular location">
    <subcellularLocation>
        <location evidence="1">Cell outer membrane</location>
    </subcellularLocation>
</comment>